<dbReference type="InterPro" id="IPR006426">
    <property type="entry name" value="Asn_synth_AEB"/>
</dbReference>
<dbReference type="Gene3D" id="3.60.20.10">
    <property type="entry name" value="Glutamine Phosphoribosylpyrophosphate, subunit 1, domain 1"/>
    <property type="match status" value="1"/>
</dbReference>
<dbReference type="GO" id="GO:0005829">
    <property type="term" value="C:cytosol"/>
    <property type="evidence" value="ECO:0007669"/>
    <property type="project" value="TreeGrafter"/>
</dbReference>
<feature type="active site" description="For GATase activity" evidence="8">
    <location>
        <position position="2"/>
    </location>
</feature>
<dbReference type="InterPro" id="IPR033738">
    <property type="entry name" value="AsnB_N"/>
</dbReference>
<evidence type="ECO:0000256" key="5">
    <source>
        <dbReference type="ARBA" id="ARBA00022840"/>
    </source>
</evidence>
<dbReference type="PROSITE" id="PS51278">
    <property type="entry name" value="GATASE_TYPE_2"/>
    <property type="match status" value="1"/>
</dbReference>
<comment type="catalytic activity">
    <reaction evidence="7">
        <text>L-aspartate + L-glutamine + ATP + H2O = L-asparagine + L-glutamate + AMP + diphosphate + H(+)</text>
        <dbReference type="Rhea" id="RHEA:12228"/>
        <dbReference type="ChEBI" id="CHEBI:15377"/>
        <dbReference type="ChEBI" id="CHEBI:15378"/>
        <dbReference type="ChEBI" id="CHEBI:29985"/>
        <dbReference type="ChEBI" id="CHEBI:29991"/>
        <dbReference type="ChEBI" id="CHEBI:30616"/>
        <dbReference type="ChEBI" id="CHEBI:33019"/>
        <dbReference type="ChEBI" id="CHEBI:58048"/>
        <dbReference type="ChEBI" id="CHEBI:58359"/>
        <dbReference type="ChEBI" id="CHEBI:456215"/>
        <dbReference type="EC" id="6.3.5.4"/>
    </reaction>
</comment>
<comment type="similarity">
    <text evidence="2">Belongs to the asparagine synthetase family.</text>
</comment>
<evidence type="ECO:0000256" key="2">
    <source>
        <dbReference type="ARBA" id="ARBA00005752"/>
    </source>
</evidence>
<dbReference type="SUPFAM" id="SSF52402">
    <property type="entry name" value="Adenine nucleotide alpha hydrolases-like"/>
    <property type="match status" value="1"/>
</dbReference>
<organism evidence="11 12">
    <name type="scientific">Sphingorhabdus profundilacus</name>
    <dbReference type="NCBI Taxonomy" id="2509718"/>
    <lineage>
        <taxon>Bacteria</taxon>
        <taxon>Pseudomonadati</taxon>
        <taxon>Pseudomonadota</taxon>
        <taxon>Alphaproteobacteria</taxon>
        <taxon>Sphingomonadales</taxon>
        <taxon>Sphingomonadaceae</taxon>
        <taxon>Sphingorhabdus</taxon>
    </lineage>
</organism>
<keyword evidence="6 8" id="KW-0315">Glutamine amidotransferase</keyword>
<evidence type="ECO:0000256" key="9">
    <source>
        <dbReference type="PIRSR" id="PIRSR001589-2"/>
    </source>
</evidence>
<dbReference type="PANTHER" id="PTHR43284:SF1">
    <property type="entry name" value="ASPARAGINE SYNTHETASE"/>
    <property type="match status" value="1"/>
</dbReference>
<proteinExistence type="inferred from homology"/>
<keyword evidence="4 9" id="KW-0547">Nucleotide-binding</keyword>
<keyword evidence="8" id="KW-0061">Asparagine biosynthesis</keyword>
<sequence length="614" mass="68376">MCGIAGILGGSEPINEKLLAHLGRRLAHRGPDGQQTWVSHDRSCGFVHTRLAIIDADARSDQPFVSDDGRYTIIFNGEIFNFLELRAELAAKGYVFRTEGDTEVLLNGYIAWGPAMLNRLNGMWALAIRDNADGSIFFARDRFGIKPLLYAHSGTKLAFASEIRALLEIPWVDTSPAMEVAQRLLFDPFGVEGSEHTLHQGIRRLPGGHSAKWAQGQLELTRWWVAADHLETETPANMHEAADRFRELFFDSTRLRMRSDVAIGSCLSGGFDSTAVVSAMAHIAGLGGGHERESRDWRHAFVATFTGQPHDETPEATQAAQHAGITPHFFDLGGDDGEDFVDPVLDALDDVYISLPTSPWRIYQEVRRSGVRVTLDGHGADELMGGYRQGGQNIAFALRNLIGDRAGNGGVGPLASDVAKLAALRFGQSYYLRQHRLTPPPRLPIAAYGDALPEYYSGLDRRLYAMFNGSILPTILRNFDRLSMAHGVEVRMPFMDWRLATYVMALPQKMKTDDTHSKLVARTALAGIMPETIRTSTRKVGFNSQMPAWMKGSLGHWAQRLLSTPHDAFDQIVDRHALKSRITQLTAQGAWDWTSVGRLWPYINMKWYLDHRCP</sequence>
<dbReference type="SUPFAM" id="SSF56235">
    <property type="entry name" value="N-terminal nucleophile aminohydrolases (Ntn hydrolases)"/>
    <property type="match status" value="1"/>
</dbReference>
<dbReference type="InterPro" id="IPR029055">
    <property type="entry name" value="Ntn_hydrolases_N"/>
</dbReference>
<keyword evidence="11" id="KW-0436">Ligase</keyword>
<keyword evidence="12" id="KW-1185">Reference proteome</keyword>
<dbReference type="NCBIfam" id="TIGR01536">
    <property type="entry name" value="asn_synth_AEB"/>
    <property type="match status" value="1"/>
</dbReference>
<evidence type="ECO:0000256" key="1">
    <source>
        <dbReference type="ARBA" id="ARBA00005187"/>
    </source>
</evidence>
<dbReference type="GO" id="GO:0006529">
    <property type="term" value="P:asparagine biosynthetic process"/>
    <property type="evidence" value="ECO:0007669"/>
    <property type="project" value="UniProtKB-KW"/>
</dbReference>
<evidence type="ECO:0000313" key="12">
    <source>
        <dbReference type="Proteomes" id="UP000471147"/>
    </source>
</evidence>
<comment type="caution">
    <text evidence="11">The sequence shown here is derived from an EMBL/GenBank/DDBJ whole genome shotgun (WGS) entry which is preliminary data.</text>
</comment>
<dbReference type="OrthoDB" id="9763290at2"/>
<protein>
    <recommendedName>
        <fullName evidence="3">asparagine synthase (glutamine-hydrolyzing)</fullName>
        <ecNumber evidence="3">6.3.5.4</ecNumber>
    </recommendedName>
</protein>
<dbReference type="Pfam" id="PF00733">
    <property type="entry name" value="Asn_synthase"/>
    <property type="match status" value="1"/>
</dbReference>
<feature type="binding site" evidence="9">
    <location>
        <position position="101"/>
    </location>
    <ligand>
        <name>L-glutamine</name>
        <dbReference type="ChEBI" id="CHEBI:58359"/>
    </ligand>
</feature>
<dbReference type="InterPro" id="IPR001962">
    <property type="entry name" value="Asn_synthase"/>
</dbReference>
<gene>
    <name evidence="11" type="primary">asnB</name>
    <name evidence="11" type="ORF">EUU23_12240</name>
</gene>
<keyword evidence="8" id="KW-0028">Amino-acid biosynthesis</keyword>
<evidence type="ECO:0000259" key="10">
    <source>
        <dbReference type="PROSITE" id="PS51278"/>
    </source>
</evidence>
<dbReference type="PANTHER" id="PTHR43284">
    <property type="entry name" value="ASPARAGINE SYNTHETASE (GLUTAMINE-HYDROLYZING)"/>
    <property type="match status" value="1"/>
</dbReference>
<dbReference type="InterPro" id="IPR051786">
    <property type="entry name" value="ASN_synthetase/amidase"/>
</dbReference>
<name>A0A6I4M2A3_9SPHN</name>
<dbReference type="EMBL" id="SDWJ01000002">
    <property type="protein sequence ID" value="MVZ98463.1"/>
    <property type="molecule type" value="Genomic_DNA"/>
</dbReference>
<evidence type="ECO:0000256" key="6">
    <source>
        <dbReference type="ARBA" id="ARBA00022962"/>
    </source>
</evidence>
<accession>A0A6I4M2A3</accession>
<dbReference type="GO" id="GO:0004066">
    <property type="term" value="F:asparagine synthase (glutamine-hydrolyzing) activity"/>
    <property type="evidence" value="ECO:0007669"/>
    <property type="project" value="UniProtKB-EC"/>
</dbReference>
<dbReference type="CDD" id="cd01991">
    <property type="entry name" value="Asn_synthase_B_C"/>
    <property type="match status" value="1"/>
</dbReference>
<dbReference type="AlphaFoldDB" id="A0A6I4M2A3"/>
<dbReference type="Pfam" id="PF13537">
    <property type="entry name" value="GATase_7"/>
    <property type="match status" value="1"/>
</dbReference>
<evidence type="ECO:0000256" key="4">
    <source>
        <dbReference type="ARBA" id="ARBA00022741"/>
    </source>
</evidence>
<dbReference type="InterPro" id="IPR014729">
    <property type="entry name" value="Rossmann-like_a/b/a_fold"/>
</dbReference>
<evidence type="ECO:0000256" key="7">
    <source>
        <dbReference type="ARBA" id="ARBA00048741"/>
    </source>
</evidence>
<evidence type="ECO:0000256" key="3">
    <source>
        <dbReference type="ARBA" id="ARBA00012737"/>
    </source>
</evidence>
<dbReference type="RefSeq" id="WP_160354366.1">
    <property type="nucleotide sequence ID" value="NZ_SDWJ01000002.1"/>
</dbReference>
<keyword evidence="5 9" id="KW-0067">ATP-binding</keyword>
<dbReference type="CDD" id="cd00712">
    <property type="entry name" value="AsnB"/>
    <property type="match status" value="1"/>
</dbReference>
<dbReference type="Proteomes" id="UP000471147">
    <property type="component" value="Unassembled WGS sequence"/>
</dbReference>
<dbReference type="Gene3D" id="3.40.50.620">
    <property type="entry name" value="HUPs"/>
    <property type="match status" value="1"/>
</dbReference>
<dbReference type="EC" id="6.3.5.4" evidence="3"/>
<evidence type="ECO:0000313" key="11">
    <source>
        <dbReference type="EMBL" id="MVZ98463.1"/>
    </source>
</evidence>
<comment type="pathway">
    <text evidence="1">Amino-acid biosynthesis; L-asparagine biosynthesis; L-asparagine from L-aspartate (L-Gln route): step 1/1.</text>
</comment>
<dbReference type="PIRSF" id="PIRSF001589">
    <property type="entry name" value="Asn_synthetase_glu-h"/>
    <property type="match status" value="1"/>
</dbReference>
<evidence type="ECO:0000256" key="8">
    <source>
        <dbReference type="PIRSR" id="PIRSR001589-1"/>
    </source>
</evidence>
<dbReference type="InterPro" id="IPR017932">
    <property type="entry name" value="GATase_2_dom"/>
</dbReference>
<dbReference type="GO" id="GO:0005524">
    <property type="term" value="F:ATP binding"/>
    <property type="evidence" value="ECO:0007669"/>
    <property type="project" value="UniProtKB-KW"/>
</dbReference>
<feature type="domain" description="Glutamine amidotransferase type-2" evidence="10">
    <location>
        <begin position="2"/>
        <end position="216"/>
    </location>
</feature>
<reference evidence="11 12" key="1">
    <citation type="submission" date="2019-01" db="EMBL/GenBank/DDBJ databases">
        <title>Sphingorhabdus lacus sp.nov., isolated from an oligotrophic freshwater lake.</title>
        <authorList>
            <person name="Park M."/>
        </authorList>
    </citation>
    <scope>NUCLEOTIDE SEQUENCE [LARGE SCALE GENOMIC DNA]</scope>
    <source>
        <strain evidence="11 12">IMCC26285</strain>
    </source>
</reference>